<keyword evidence="2" id="KW-1185">Reference proteome</keyword>
<dbReference type="PANTHER" id="PTHR46557">
    <property type="entry name" value="SERINE/THREONINE-PROTEIN PHOSPHATASE 1 REGULATORY SUBUNIT 10-RELATED"/>
    <property type="match status" value="1"/>
</dbReference>
<dbReference type="KEGG" id="hazt:108666236"/>
<feature type="region of interest" description="Disordered" evidence="1">
    <location>
        <begin position="23"/>
        <end position="103"/>
    </location>
</feature>
<feature type="compositionally biased region" description="Low complexity" evidence="1">
    <location>
        <begin position="880"/>
        <end position="893"/>
    </location>
</feature>
<feature type="compositionally biased region" description="Polar residues" evidence="1">
    <location>
        <begin position="58"/>
        <end position="103"/>
    </location>
</feature>
<dbReference type="GO" id="GO:0000785">
    <property type="term" value="C:chromatin"/>
    <property type="evidence" value="ECO:0007669"/>
    <property type="project" value="TreeGrafter"/>
</dbReference>
<feature type="compositionally biased region" description="Basic and acidic residues" evidence="1">
    <location>
        <begin position="433"/>
        <end position="446"/>
    </location>
</feature>
<accession>A0A979FFR5</accession>
<feature type="non-terminal residue" evidence="3">
    <location>
        <position position="1"/>
    </location>
</feature>
<sequence length="1174" mass="127259">VSEAARRLVLTWTRMLTAATSLEASSHADQVVTPSSHSTNLPHNPSSSHSTNPQHSPASSHSTNPQHNPASSHSTNLQHNPLSFHSTNPQHNPSSHLAPLNHTNDALRNDKNIFCISNKTEGSPASSVNFTGNTNSSMKSEESTNSSLIADGSTNSSIKSEESKNYLVNLDGNLASFPKKQPEDQNAPVYSEETYEAEDLGAMWQESILPKYLPTKKPKLKNRSKFAAAKRFKSKSSPTCATSTESTLVVRPSNPVLVISPVPRGYIEHIAGVGRPNSVLGKRGPRKKGPRVTPGGLVQDSEESERSDSPQKGIKITIKSGSQVILHASSKKGKNEDGTPRVMSKEFVDSEDDDKEDEDDEDKKKKKKGGDSDEDFEVEEWNNKKPLGSQGSRNSQDVPSGDVTKKSKKRVRAIIIDSDDDDSTDSLPSLDHASTKLKEPSLDIKKPVMNGAGPLPYVPTKIIMLDGSLSPGVSEPPLPDTKQGIKLKKFRVEKSEGIEKDISSEKKGASKATVGDEGRSRHSSSSSSGGGKKSSKDKDRERVKTDDKEREKTRIDDKEREKIRIDDKDRDKERGRVDDRDRNKQDKIRIDSDKRAKDKDRKTFDKDRRSSVDSNTSKERDREKERERERRKEKERKERKDKDKDQSEKDRSTLEKVKPLSTDGMAKIPKRPPSFLDALGSADPGESQIKRPPVKVKTSSFRSIGVLEPKRTSALTSGPSAPPASRPPYGGQSTTGVPRKPEADRPAAKRPLDLPTIGADKRLKTTISSTPLSGDRPGGAKLISPKRPGLSDDGGFMAALDAVSPKLDPKRTPKPPTSRPPRPRRPSDSDAEPLPPATSATSTAATTATSTSTAGVTSTTATATSGAIATSGTSAGGSAGATATSGTEESATSDAPLPRPALNFYRDALDEMDISGGASPEEFEKVEVITSDLPAGVKSALVLVRPPGGTKKGVRFRPEDQLEVVHYFELDQTERVNVNAQKFQDMLLLEKHGERDALDKHRGRANTCVQYAPWQLLPIHLPEGPRVVPGCQSLERHVQAKREYSVMPTFFPPNRLPDTPQEPDPEVVPRADPKILPLTDTTGQDNVKNLKHIPWPDPVPNPPPNPFYRHPQQPPHWGGCPPMPAGFRPNGGPDFYGAPIEGMAMGGPPDPMTGAMPMGGAVGAPAGGGGGHWV</sequence>
<dbReference type="GO" id="GO:0008157">
    <property type="term" value="F:protein phosphatase 1 binding"/>
    <property type="evidence" value="ECO:0007669"/>
    <property type="project" value="TreeGrafter"/>
</dbReference>
<feature type="compositionally biased region" description="Acidic residues" evidence="1">
    <location>
        <begin position="349"/>
        <end position="361"/>
    </location>
</feature>
<feature type="compositionally biased region" description="Polar residues" evidence="1">
    <location>
        <begin position="118"/>
        <end position="132"/>
    </location>
</feature>
<feature type="compositionally biased region" description="Basic and acidic residues" evidence="1">
    <location>
        <begin position="534"/>
        <end position="658"/>
    </location>
</feature>
<dbReference type="AlphaFoldDB" id="A0A979FFR5"/>
<evidence type="ECO:0000313" key="2">
    <source>
        <dbReference type="Proteomes" id="UP000694843"/>
    </source>
</evidence>
<dbReference type="GeneID" id="108666236"/>
<proteinExistence type="predicted"/>
<dbReference type="GO" id="GO:0072357">
    <property type="term" value="C:PTW/PP1 phosphatase complex"/>
    <property type="evidence" value="ECO:0007669"/>
    <property type="project" value="TreeGrafter"/>
</dbReference>
<feature type="compositionally biased region" description="Low complexity" evidence="1">
    <location>
        <begin position="34"/>
        <end position="57"/>
    </location>
</feature>
<feature type="compositionally biased region" description="Low complexity" evidence="1">
    <location>
        <begin position="837"/>
        <end position="873"/>
    </location>
</feature>
<feature type="compositionally biased region" description="Low complexity" evidence="1">
    <location>
        <begin position="133"/>
        <end position="147"/>
    </location>
</feature>
<reference evidence="3" key="1">
    <citation type="submission" date="2025-08" db="UniProtKB">
        <authorList>
            <consortium name="RefSeq"/>
        </authorList>
    </citation>
    <scope>IDENTIFICATION</scope>
    <source>
        <tissue evidence="3">Whole organism</tissue>
    </source>
</reference>
<name>A0A979FFR5_HYAAZ</name>
<feature type="region of interest" description="Disordered" evidence="1">
    <location>
        <begin position="466"/>
        <end position="899"/>
    </location>
</feature>
<feature type="compositionally biased region" description="Basic and acidic residues" evidence="1">
    <location>
        <begin position="490"/>
        <end position="520"/>
    </location>
</feature>
<organism evidence="2 3">
    <name type="scientific">Hyalella azteca</name>
    <name type="common">Amphipod</name>
    <dbReference type="NCBI Taxonomy" id="294128"/>
    <lineage>
        <taxon>Eukaryota</taxon>
        <taxon>Metazoa</taxon>
        <taxon>Ecdysozoa</taxon>
        <taxon>Arthropoda</taxon>
        <taxon>Crustacea</taxon>
        <taxon>Multicrustacea</taxon>
        <taxon>Malacostraca</taxon>
        <taxon>Eumalacostraca</taxon>
        <taxon>Peracarida</taxon>
        <taxon>Amphipoda</taxon>
        <taxon>Senticaudata</taxon>
        <taxon>Talitrida</taxon>
        <taxon>Talitroidea</taxon>
        <taxon>Hyalellidae</taxon>
        <taxon>Hyalella</taxon>
    </lineage>
</organism>
<feature type="compositionally biased region" description="Basic and acidic residues" evidence="1">
    <location>
        <begin position="333"/>
        <end position="348"/>
    </location>
</feature>
<feature type="compositionally biased region" description="Basic and acidic residues" evidence="1">
    <location>
        <begin position="739"/>
        <end position="752"/>
    </location>
</feature>
<gene>
    <name evidence="3" type="primary">LOC108666236</name>
</gene>
<dbReference type="OrthoDB" id="2138378at2759"/>
<dbReference type="Proteomes" id="UP000694843">
    <property type="component" value="Unplaced"/>
</dbReference>
<feature type="non-terminal residue" evidence="3">
    <location>
        <position position="1174"/>
    </location>
</feature>
<evidence type="ECO:0000256" key="1">
    <source>
        <dbReference type="SAM" id="MobiDB-lite"/>
    </source>
</evidence>
<evidence type="ECO:0000313" key="3">
    <source>
        <dbReference type="RefSeq" id="XP_047735740.1"/>
    </source>
</evidence>
<dbReference type="RefSeq" id="XP_047735740.1">
    <property type="nucleotide sequence ID" value="XM_047879784.1"/>
</dbReference>
<dbReference type="PANTHER" id="PTHR46557:SF1">
    <property type="entry name" value="SERINE_THREONINE-PROTEIN PHOSPHATASE 1 REGULATORY SUBUNIT 10"/>
    <property type="match status" value="1"/>
</dbReference>
<feature type="compositionally biased region" description="Polar residues" evidence="1">
    <location>
        <begin position="389"/>
        <end position="398"/>
    </location>
</feature>
<protein>
    <submittedName>
        <fullName evidence="3">Uncharacterized protein DDB_G0284459</fullName>
    </submittedName>
</protein>
<feature type="region of interest" description="Disordered" evidence="1">
    <location>
        <begin position="275"/>
        <end position="450"/>
    </location>
</feature>
<feature type="region of interest" description="Disordered" evidence="1">
    <location>
        <begin position="118"/>
        <end position="158"/>
    </location>
</feature>
<feature type="region of interest" description="Disordered" evidence="1">
    <location>
        <begin position="1050"/>
        <end position="1087"/>
    </location>
</feature>